<sequence>MTISSPRYSYLLNSNELPSALEKAAIQRDIIELEDRLSRMRSAVSPVRSLLPEVLGQIFVAAATMQYKPGERIDTARVVDLSLVCKAWRAAAEMTHSLWADVLIAEPGPQVFDKVVAWMGRSGTTPKTLRIRLSNPYCERHVEEGLVDANDEEISPDPEDPVSPCMLNDVPLLKLVTEGPPLDTFEIGVTSTSCLRALLLRIQKEAPKATPWMSLRSLDLRLYDQEHDEQQWGEWRETSDASTSMFNYLPSSLTSLRIRLPRDISSQTPIHIPASTLRNLTSFTIVCDWDGTQIATLLQHCTKVEYLDIDYNIGPRQLWTRETNALSQHNLPPRIHLPELRTLKVQYIPHCTAEHILHFIDAPALLRIEVGMKETVEDEDVDDEIEELTILRPICLFINSLGLLHPPRAAILKSLTINNQGFFEAGFSDKDIISILSPLVSLKRLIFITVRFMGDEEKAGDSFAVMRRYMADQQMLLLPSLEYLELTNSYYDFPLESLLRFIGTRHQQYARHQASAVGNKAPDPLRRVVLRDIQNVVRLEADCALASAQITDKPDDGPHAPNREG</sequence>
<dbReference type="Gene3D" id="3.80.10.10">
    <property type="entry name" value="Ribonuclease Inhibitor"/>
    <property type="match status" value="1"/>
</dbReference>
<dbReference type="SUPFAM" id="SSF52047">
    <property type="entry name" value="RNI-like"/>
    <property type="match status" value="1"/>
</dbReference>
<keyword evidence="2" id="KW-1185">Reference proteome</keyword>
<proteinExistence type="predicted"/>
<accession>A0A8H5AS53</accession>
<reference evidence="1 2" key="1">
    <citation type="journal article" date="2020" name="ISME J.">
        <title>Uncovering the hidden diversity of litter-decomposition mechanisms in mushroom-forming fungi.</title>
        <authorList>
            <person name="Floudas D."/>
            <person name="Bentzer J."/>
            <person name="Ahren D."/>
            <person name="Johansson T."/>
            <person name="Persson P."/>
            <person name="Tunlid A."/>
        </authorList>
    </citation>
    <scope>NUCLEOTIDE SEQUENCE [LARGE SCALE GENOMIC DNA]</scope>
    <source>
        <strain evidence="1 2">CBS 175.51</strain>
    </source>
</reference>
<evidence type="ECO:0008006" key="3">
    <source>
        <dbReference type="Google" id="ProtNLM"/>
    </source>
</evidence>
<protein>
    <recommendedName>
        <fullName evidence="3">F-box domain-containing protein</fullName>
    </recommendedName>
</protein>
<comment type="caution">
    <text evidence="1">The sequence shown here is derived from an EMBL/GenBank/DDBJ whole genome shotgun (WGS) entry which is preliminary data.</text>
</comment>
<dbReference type="OrthoDB" id="3071265at2759"/>
<dbReference type="EMBL" id="JAACJK010000235">
    <property type="protein sequence ID" value="KAF5309608.1"/>
    <property type="molecule type" value="Genomic_DNA"/>
</dbReference>
<dbReference type="Proteomes" id="UP000541558">
    <property type="component" value="Unassembled WGS sequence"/>
</dbReference>
<evidence type="ECO:0000313" key="2">
    <source>
        <dbReference type="Proteomes" id="UP000541558"/>
    </source>
</evidence>
<gene>
    <name evidence="1" type="ORF">D9611_013986</name>
</gene>
<dbReference type="InterPro" id="IPR032675">
    <property type="entry name" value="LRR_dom_sf"/>
</dbReference>
<name>A0A8H5AS53_9AGAR</name>
<organism evidence="1 2">
    <name type="scientific">Ephemerocybe angulata</name>
    <dbReference type="NCBI Taxonomy" id="980116"/>
    <lineage>
        <taxon>Eukaryota</taxon>
        <taxon>Fungi</taxon>
        <taxon>Dikarya</taxon>
        <taxon>Basidiomycota</taxon>
        <taxon>Agaricomycotina</taxon>
        <taxon>Agaricomycetes</taxon>
        <taxon>Agaricomycetidae</taxon>
        <taxon>Agaricales</taxon>
        <taxon>Agaricineae</taxon>
        <taxon>Psathyrellaceae</taxon>
        <taxon>Ephemerocybe</taxon>
    </lineage>
</organism>
<dbReference type="AlphaFoldDB" id="A0A8H5AS53"/>
<evidence type="ECO:0000313" key="1">
    <source>
        <dbReference type="EMBL" id="KAF5309608.1"/>
    </source>
</evidence>